<keyword evidence="2" id="KW-1185">Reference proteome</keyword>
<proteinExistence type="predicted"/>
<dbReference type="EMBL" id="JAKIKU010000007">
    <property type="protein sequence ID" value="MCL1046537.1"/>
    <property type="molecule type" value="Genomic_DNA"/>
</dbReference>
<evidence type="ECO:0000313" key="2">
    <source>
        <dbReference type="Proteomes" id="UP001202134"/>
    </source>
</evidence>
<sequence>MSTIDFGDETVVRSTFATAQNGAFSGDGQLSLTKSRLYFEASNKIFEMGPYEIALTDIEKVEKCWGTGGGILPVTADAIKIELNNHKSYKFMVADSEAWIELLTETH</sequence>
<accession>A0ABT0KRR7</accession>
<dbReference type="Gene3D" id="2.30.29.30">
    <property type="entry name" value="Pleckstrin-homology domain (PH domain)/Phosphotyrosine-binding domain (PTB)"/>
    <property type="match status" value="1"/>
</dbReference>
<dbReference type="RefSeq" id="WP_102528487.1">
    <property type="nucleotide sequence ID" value="NZ_JAKIKU010000007.1"/>
</dbReference>
<dbReference type="InterPro" id="IPR011993">
    <property type="entry name" value="PH-like_dom_sf"/>
</dbReference>
<organism evidence="1 2">
    <name type="scientific">Shewanella electrodiphila</name>
    <dbReference type="NCBI Taxonomy" id="934143"/>
    <lineage>
        <taxon>Bacteria</taxon>
        <taxon>Pseudomonadati</taxon>
        <taxon>Pseudomonadota</taxon>
        <taxon>Gammaproteobacteria</taxon>
        <taxon>Alteromonadales</taxon>
        <taxon>Shewanellaceae</taxon>
        <taxon>Shewanella</taxon>
    </lineage>
</organism>
<evidence type="ECO:0008006" key="3">
    <source>
        <dbReference type="Google" id="ProtNLM"/>
    </source>
</evidence>
<evidence type="ECO:0000313" key="1">
    <source>
        <dbReference type="EMBL" id="MCL1046537.1"/>
    </source>
</evidence>
<protein>
    <recommendedName>
        <fullName evidence="3">GRAM domain-containing protein</fullName>
    </recommendedName>
</protein>
<comment type="caution">
    <text evidence="1">The sequence shown here is derived from an EMBL/GenBank/DDBJ whole genome shotgun (WGS) entry which is preliminary data.</text>
</comment>
<name>A0ABT0KRR7_9GAMM</name>
<dbReference type="Proteomes" id="UP001202134">
    <property type="component" value="Unassembled WGS sequence"/>
</dbReference>
<gene>
    <name evidence="1" type="ORF">L2737_14580</name>
</gene>
<reference evidence="1 2" key="1">
    <citation type="submission" date="2022-01" db="EMBL/GenBank/DDBJ databases">
        <title>Whole genome-based taxonomy of the Shewanellaceae.</title>
        <authorList>
            <person name="Martin-Rodriguez A.J."/>
        </authorList>
    </citation>
    <scope>NUCLEOTIDE SEQUENCE [LARGE SCALE GENOMIC DNA]</scope>
    <source>
        <strain evidence="1 2">DSM 24955</strain>
    </source>
</reference>